<dbReference type="PANTHER" id="PTHR34574:SF10">
    <property type="entry name" value="OS09G0482800 PROTEIN"/>
    <property type="match status" value="1"/>
</dbReference>
<dbReference type="Pfam" id="PF26055">
    <property type="entry name" value="Mtase_EDM2"/>
    <property type="match status" value="1"/>
</dbReference>
<dbReference type="InterPro" id="IPR018247">
    <property type="entry name" value="EF_Hand_1_Ca_BS"/>
</dbReference>
<organism evidence="4 5">
    <name type="scientific">Populus deltoides</name>
    <name type="common">Eastern poplar</name>
    <name type="synonym">Eastern cottonwood</name>
    <dbReference type="NCBI Taxonomy" id="3696"/>
    <lineage>
        <taxon>Eukaryota</taxon>
        <taxon>Viridiplantae</taxon>
        <taxon>Streptophyta</taxon>
        <taxon>Embryophyta</taxon>
        <taxon>Tracheophyta</taxon>
        <taxon>Spermatophyta</taxon>
        <taxon>Magnoliopsida</taxon>
        <taxon>eudicotyledons</taxon>
        <taxon>Gunneridae</taxon>
        <taxon>Pentapetalae</taxon>
        <taxon>rosids</taxon>
        <taxon>fabids</taxon>
        <taxon>Malpighiales</taxon>
        <taxon>Salicaceae</taxon>
        <taxon>Saliceae</taxon>
        <taxon>Populus</taxon>
    </lineage>
</organism>
<feature type="region of interest" description="Disordered" evidence="2">
    <location>
        <begin position="208"/>
        <end position="229"/>
    </location>
</feature>
<accession>A0A8T2X7N0</accession>
<comment type="caution">
    <text evidence="4">The sequence shown here is derived from an EMBL/GenBank/DDBJ whole genome shotgun (WGS) entry which is preliminary data.</text>
</comment>
<dbReference type="PANTHER" id="PTHR34574">
    <property type="entry name" value="CALCIUM-BINDING EF-HAND FAMILY PROTEIN-RELATED"/>
    <property type="match status" value="1"/>
</dbReference>
<dbReference type="PROSITE" id="PS50222">
    <property type="entry name" value="EF_HAND_2"/>
    <property type="match status" value="1"/>
</dbReference>
<evidence type="ECO:0000313" key="4">
    <source>
        <dbReference type="EMBL" id="KAH8489615.1"/>
    </source>
</evidence>
<dbReference type="GO" id="GO:0005509">
    <property type="term" value="F:calcium ion binding"/>
    <property type="evidence" value="ECO:0007669"/>
    <property type="project" value="InterPro"/>
</dbReference>
<evidence type="ECO:0000256" key="2">
    <source>
        <dbReference type="SAM" id="MobiDB-lite"/>
    </source>
</evidence>
<protein>
    <recommendedName>
        <fullName evidence="3">EF-hand domain-containing protein</fullName>
    </recommendedName>
</protein>
<dbReference type="Proteomes" id="UP000807159">
    <property type="component" value="Chromosome 14"/>
</dbReference>
<proteinExistence type="predicted"/>
<reference evidence="4" key="1">
    <citation type="journal article" date="2021" name="J. Hered.">
        <title>Genome Assembly of Salicaceae Populus deltoides (Eastern Cottonwood) I-69 Based on Nanopore Sequencing and Hi-C Technologies.</title>
        <authorList>
            <person name="Bai S."/>
            <person name="Wu H."/>
            <person name="Zhang J."/>
            <person name="Pan Z."/>
            <person name="Zhao W."/>
            <person name="Li Z."/>
            <person name="Tong C."/>
        </authorList>
    </citation>
    <scope>NUCLEOTIDE SEQUENCE</scope>
    <source>
        <tissue evidence="4">Leaf</tissue>
    </source>
</reference>
<dbReference type="InterPro" id="IPR002048">
    <property type="entry name" value="EF_hand_dom"/>
</dbReference>
<feature type="domain" description="EF-hand" evidence="3">
    <location>
        <begin position="20"/>
        <end position="55"/>
    </location>
</feature>
<dbReference type="Gene3D" id="1.10.238.10">
    <property type="entry name" value="EF-hand"/>
    <property type="match status" value="1"/>
</dbReference>
<keyword evidence="1" id="KW-0106">Calcium</keyword>
<dbReference type="PROSITE" id="PS00018">
    <property type="entry name" value="EF_HAND_1"/>
    <property type="match status" value="1"/>
</dbReference>
<name>A0A8T2X7N0_POPDE</name>
<dbReference type="AlphaFoldDB" id="A0A8T2X7N0"/>
<sequence length="285" mass="31921">MSVEILDGATIVNFLEDEEAFNAQICDRFAHLDSDHDGRLSYGEMLKELQCLRLLETHFGVDVETDPDELALVYGSLFVQFDHDLNGTVELEEFKSETKQMMLAMASGMGFLPVQMVLEEDSFLKKAVEWESAKISFYLPRSAVANGKQIEDWPVNTPPIYLWSRAEWTAWRIPIARKHGHGIRALVTGEQSKNCFGYADIEGWESDHTKKHSHGNLNGMQNEGRRSTASVLPGENDIAIPFEAHMYIDMDISPINFPNSSADIHSNLESKPPESRGATGIMAGD</sequence>
<dbReference type="InterPro" id="IPR058939">
    <property type="entry name" value="Mtase_EDM2"/>
</dbReference>
<evidence type="ECO:0000313" key="5">
    <source>
        <dbReference type="Proteomes" id="UP000807159"/>
    </source>
</evidence>
<feature type="region of interest" description="Disordered" evidence="2">
    <location>
        <begin position="263"/>
        <end position="285"/>
    </location>
</feature>
<gene>
    <name evidence="4" type="ORF">H0E87_025011</name>
</gene>
<dbReference type="Pfam" id="PF13499">
    <property type="entry name" value="EF-hand_7"/>
    <property type="match status" value="1"/>
</dbReference>
<keyword evidence="5" id="KW-1185">Reference proteome</keyword>
<dbReference type="InterPro" id="IPR011992">
    <property type="entry name" value="EF-hand-dom_pair"/>
</dbReference>
<dbReference type="SUPFAM" id="SSF47473">
    <property type="entry name" value="EF-hand"/>
    <property type="match status" value="1"/>
</dbReference>
<dbReference type="EMBL" id="JACEGQ020000014">
    <property type="protein sequence ID" value="KAH8489615.1"/>
    <property type="molecule type" value="Genomic_DNA"/>
</dbReference>
<evidence type="ECO:0000256" key="1">
    <source>
        <dbReference type="ARBA" id="ARBA00022837"/>
    </source>
</evidence>
<evidence type="ECO:0000259" key="3">
    <source>
        <dbReference type="PROSITE" id="PS50222"/>
    </source>
</evidence>